<comment type="caution">
    <text evidence="3">The sequence shown here is derived from an EMBL/GenBank/DDBJ whole genome shotgun (WGS) entry which is preliminary data.</text>
</comment>
<dbReference type="PANTHER" id="PTHR34222:SF79">
    <property type="entry name" value="RETROVIRUS-RELATED POL POLYPROTEIN FROM TRANSPOSON TNT 1-94"/>
    <property type="match status" value="1"/>
</dbReference>
<dbReference type="AlphaFoldDB" id="A0A4U5LVF6"/>
<feature type="compositionally biased region" description="Basic and acidic residues" evidence="1">
    <location>
        <begin position="94"/>
        <end position="110"/>
    </location>
</feature>
<evidence type="ECO:0000256" key="1">
    <source>
        <dbReference type="SAM" id="MobiDB-lite"/>
    </source>
</evidence>
<protein>
    <recommendedName>
        <fullName evidence="2">Retrovirus-related Pol polyprotein from transposon TNT 1-94-like beta-barrel domain-containing protein</fullName>
    </recommendedName>
</protein>
<dbReference type="EMBL" id="RCHU01001272">
    <property type="protein sequence ID" value="TKR60122.1"/>
    <property type="molecule type" value="Genomic_DNA"/>
</dbReference>
<name>A0A4U5LVF6_POPAL</name>
<gene>
    <name evidence="3" type="ORF">D5086_0000324330</name>
</gene>
<evidence type="ECO:0000313" key="3">
    <source>
        <dbReference type="EMBL" id="TKR60122.1"/>
    </source>
</evidence>
<accession>A0A4U5LVF6</accession>
<proteinExistence type="predicted"/>
<dbReference type="Pfam" id="PF22936">
    <property type="entry name" value="Pol_BBD"/>
    <property type="match status" value="1"/>
</dbReference>
<feature type="region of interest" description="Disordered" evidence="1">
    <location>
        <begin position="287"/>
        <end position="347"/>
    </location>
</feature>
<feature type="region of interest" description="Disordered" evidence="1">
    <location>
        <begin position="46"/>
        <end position="65"/>
    </location>
</feature>
<feature type="compositionally biased region" description="Low complexity" evidence="1">
    <location>
        <begin position="291"/>
        <end position="304"/>
    </location>
</feature>
<reference evidence="3" key="1">
    <citation type="submission" date="2018-10" db="EMBL/GenBank/DDBJ databases">
        <title>Population genomic analysis revealed the cold adaptation of white poplar.</title>
        <authorList>
            <person name="Liu Y.-J."/>
        </authorList>
    </citation>
    <scope>NUCLEOTIDE SEQUENCE [LARGE SCALE GENOMIC DNA]</scope>
    <source>
        <strain evidence="3">PAL-ZL1</strain>
    </source>
</reference>
<sequence>MNPLPSVRQAYTSVVQEEKQRELGAVVIIPSNTAAMAVRGNYNMPKGRHNNQVHGNQSNNSRNKEPFKCTYCGDMYHRKATYYKLIGYPPSHPKGKEKAPHQRQGYDRHNSHSTSGKPSANQILSALATKPVTPQANVAADPTFNASGLLLVAHNHWILDSGATHHITSSHTSLKHVNKNLSLAPVSLPSGDVAKITMTGSIQFNNSFQLTNVLCVPSFKVDLMSVGKTTDDLHCSVTFFPSWCILQDLATRTMIVVAPNPPALPIPLPIVSDSYSHLPPSSAIIDPFDPPISSSTAPPDSAPSLPEPPSSTPLTPSAAPQTSVQSDDPVLPEPTLVIHDQPLCRSQ</sequence>
<feature type="region of interest" description="Disordered" evidence="1">
    <location>
        <begin position="87"/>
        <end position="119"/>
    </location>
</feature>
<feature type="domain" description="Retrovirus-related Pol polyprotein from transposon TNT 1-94-like beta-barrel" evidence="2">
    <location>
        <begin position="157"/>
        <end position="231"/>
    </location>
</feature>
<evidence type="ECO:0000259" key="2">
    <source>
        <dbReference type="Pfam" id="PF22936"/>
    </source>
</evidence>
<organism evidence="3">
    <name type="scientific">Populus alba</name>
    <name type="common">White poplar</name>
    <dbReference type="NCBI Taxonomy" id="43335"/>
    <lineage>
        <taxon>Eukaryota</taxon>
        <taxon>Viridiplantae</taxon>
        <taxon>Streptophyta</taxon>
        <taxon>Embryophyta</taxon>
        <taxon>Tracheophyta</taxon>
        <taxon>Spermatophyta</taxon>
        <taxon>Magnoliopsida</taxon>
        <taxon>eudicotyledons</taxon>
        <taxon>Gunneridae</taxon>
        <taxon>Pentapetalae</taxon>
        <taxon>rosids</taxon>
        <taxon>fabids</taxon>
        <taxon>Malpighiales</taxon>
        <taxon>Salicaceae</taxon>
        <taxon>Saliceae</taxon>
        <taxon>Populus</taxon>
    </lineage>
</organism>
<dbReference type="PANTHER" id="PTHR34222">
    <property type="entry name" value="GAG_PRE-INTEGRS DOMAIN-CONTAINING PROTEIN"/>
    <property type="match status" value="1"/>
</dbReference>
<feature type="compositionally biased region" description="Polar residues" evidence="1">
    <location>
        <begin position="52"/>
        <end position="61"/>
    </location>
</feature>
<dbReference type="InterPro" id="IPR054722">
    <property type="entry name" value="PolX-like_BBD"/>
</dbReference>